<dbReference type="Pfam" id="PF12146">
    <property type="entry name" value="Hydrolase_4"/>
    <property type="match status" value="1"/>
</dbReference>
<accession>A0A917LEF9</accession>
<evidence type="ECO:0000259" key="1">
    <source>
        <dbReference type="Pfam" id="PF12146"/>
    </source>
</evidence>
<reference evidence="2" key="1">
    <citation type="journal article" date="2014" name="Int. J. Syst. Evol. Microbiol.">
        <title>Complete genome sequence of Corynebacterium casei LMG S-19264T (=DSM 44701T), isolated from a smear-ripened cheese.</title>
        <authorList>
            <consortium name="US DOE Joint Genome Institute (JGI-PGF)"/>
            <person name="Walter F."/>
            <person name="Albersmeier A."/>
            <person name="Kalinowski J."/>
            <person name="Ruckert C."/>
        </authorList>
    </citation>
    <scope>NUCLEOTIDE SEQUENCE</scope>
    <source>
        <strain evidence="2">CCM 7905</strain>
    </source>
</reference>
<reference evidence="2" key="2">
    <citation type="submission" date="2020-09" db="EMBL/GenBank/DDBJ databases">
        <authorList>
            <person name="Sun Q."/>
            <person name="Sedlacek I."/>
        </authorList>
    </citation>
    <scope>NUCLEOTIDE SEQUENCE</scope>
    <source>
        <strain evidence="2">CCM 7905</strain>
    </source>
</reference>
<dbReference type="SUPFAM" id="SSF53474">
    <property type="entry name" value="alpha/beta-Hydrolases"/>
    <property type="match status" value="1"/>
</dbReference>
<sequence>MSPAVVQIVCADGVVIDATVFPAEKPVAVVVINCATSTSARYYRRYAEFLCENDITAITWDCRDIGESRRGSLRGSRTRWRTWGEVDFDAVLGWVRDRYPSLPIMVVGHSWGGFMVGFAPNSVAVTRILTVGAQHAYWPDYIRSRRVSMLIKWHLVMPAVTALVGYFPGKRLGWLEDTPARVVYGWAFSRSDFTAWFRDAADVRARFAAVAAPIRAYGTTDDEFGTPAAIVRGLAPYVGARRERIELVPSELGYESIGHFGLFHSRHRDDFWVQTLEWLTSGMPRRP</sequence>
<dbReference type="InterPro" id="IPR017208">
    <property type="entry name" value="UCP037442_abhydr"/>
</dbReference>
<dbReference type="PIRSF" id="PIRSF037442">
    <property type="entry name" value="UCP037442_abhydr"/>
    <property type="match status" value="1"/>
</dbReference>
<protein>
    <submittedName>
        <fullName evidence="2">Alpha/beta hydrolase</fullName>
    </submittedName>
</protein>
<gene>
    <name evidence="2" type="ORF">GCM10007304_31850</name>
</gene>
<dbReference type="AlphaFoldDB" id="A0A917LEF9"/>
<name>A0A917LEF9_9NOCA</name>
<dbReference type="Proteomes" id="UP000654257">
    <property type="component" value="Unassembled WGS sequence"/>
</dbReference>
<keyword evidence="2" id="KW-0378">Hydrolase</keyword>
<dbReference type="Gene3D" id="3.40.50.1820">
    <property type="entry name" value="alpha/beta hydrolase"/>
    <property type="match status" value="1"/>
</dbReference>
<organism evidence="2 3">
    <name type="scientific">Rhodococcoides trifolii</name>
    <dbReference type="NCBI Taxonomy" id="908250"/>
    <lineage>
        <taxon>Bacteria</taxon>
        <taxon>Bacillati</taxon>
        <taxon>Actinomycetota</taxon>
        <taxon>Actinomycetes</taxon>
        <taxon>Mycobacteriales</taxon>
        <taxon>Nocardiaceae</taxon>
        <taxon>Rhodococcoides</taxon>
    </lineage>
</organism>
<dbReference type="InterPro" id="IPR022742">
    <property type="entry name" value="Hydrolase_4"/>
</dbReference>
<evidence type="ECO:0000313" key="2">
    <source>
        <dbReference type="EMBL" id="GGG15396.1"/>
    </source>
</evidence>
<feature type="domain" description="Serine aminopeptidase S33" evidence="1">
    <location>
        <begin position="26"/>
        <end position="116"/>
    </location>
</feature>
<evidence type="ECO:0000313" key="3">
    <source>
        <dbReference type="Proteomes" id="UP000654257"/>
    </source>
</evidence>
<keyword evidence="3" id="KW-1185">Reference proteome</keyword>
<proteinExistence type="predicted"/>
<dbReference type="GO" id="GO:0016787">
    <property type="term" value="F:hydrolase activity"/>
    <property type="evidence" value="ECO:0007669"/>
    <property type="project" value="UniProtKB-KW"/>
</dbReference>
<dbReference type="EMBL" id="BMCU01000003">
    <property type="protein sequence ID" value="GGG15396.1"/>
    <property type="molecule type" value="Genomic_DNA"/>
</dbReference>
<dbReference type="InterPro" id="IPR029058">
    <property type="entry name" value="AB_hydrolase_fold"/>
</dbReference>
<comment type="caution">
    <text evidence="2">The sequence shown here is derived from an EMBL/GenBank/DDBJ whole genome shotgun (WGS) entry which is preliminary data.</text>
</comment>
<dbReference type="RefSeq" id="WP_188545806.1">
    <property type="nucleotide sequence ID" value="NZ_BMCU01000003.1"/>
</dbReference>